<sequence>MSDDLVSNLLFDVQPSDATSPDYLAQYDANLKKLVKYTRQANERDLAQNVQGSNLLALLHPTRNTISYLAVLLALKNLALRTRQVLPGQVDCTITFLASFDPTQARYVGQELRELIGWLPLYYEQTGDASVTAAVGSAILQLDPESSTFTSTHLLFVRLCLAASLPRQALSVLDKDIYNFPTEPIKGVDDSELCAEHQSSATYITRSSGLSADIAPADVQEYYLLGAHVYIGLRQWSRARLFLELVLASPTAHVATPLMVEAYKKLILVALLSSGQSFSAKGLVDQATQKTLSALSKGYEALGHVFRLRDLQRFYAEVDTGAQYWADDGNTALVNQVAESLRRYRVSDLQLTFSALPLDRIATHLSLGQEATMSLLTSMIRDGHIRATITQPTQKQSETSRPVLRFLSHNPDHTPIDLNQHAVLATKYQAIERLAKHVKEADRRLAISREYVEYVRRSKRAEGAGAPGYEDPMEESWDAPAGGSGGDADEDMMGDLR</sequence>
<keyword evidence="7" id="KW-0539">Nucleus</keyword>
<feature type="compositionally biased region" description="Acidic residues" evidence="8">
    <location>
        <begin position="487"/>
        <end position="497"/>
    </location>
</feature>
<keyword evidence="5" id="KW-0963">Cytoplasm</keyword>
<dbReference type="RefSeq" id="XP_069203735.1">
    <property type="nucleotide sequence ID" value="XM_069340263.1"/>
</dbReference>
<keyword evidence="6" id="KW-0736">Signalosome</keyword>
<dbReference type="GeneID" id="95974820"/>
<dbReference type="PROSITE" id="PS50250">
    <property type="entry name" value="PCI"/>
    <property type="match status" value="1"/>
</dbReference>
<name>A0ABR3PN51_9PEZI</name>
<dbReference type="Proteomes" id="UP001562354">
    <property type="component" value="Unassembled WGS sequence"/>
</dbReference>
<dbReference type="PANTHER" id="PTHR10758">
    <property type="entry name" value="26S PROTEASOME NON-ATPASE REGULATORY SUBUNIT 3/COP9 SIGNALOSOME COMPLEX SUBUNIT 3"/>
    <property type="match status" value="1"/>
</dbReference>
<dbReference type="Pfam" id="PF22788">
    <property type="entry name" value="COP9_hel_rpt"/>
    <property type="match status" value="1"/>
</dbReference>
<protein>
    <recommendedName>
        <fullName evidence="4">COP9 signalosome complex subunit 3</fullName>
    </recommendedName>
</protein>
<reference evidence="10 11" key="1">
    <citation type="submission" date="2024-07" db="EMBL/GenBank/DDBJ databases">
        <title>Draft sequence of the Neodothiora populina.</title>
        <authorList>
            <person name="Drown D.D."/>
            <person name="Schuette U.S."/>
            <person name="Buechlein A.B."/>
            <person name="Rusch D.R."/>
            <person name="Winton L.W."/>
            <person name="Adams G.A."/>
        </authorList>
    </citation>
    <scope>NUCLEOTIDE SEQUENCE [LARGE SCALE GENOMIC DNA]</scope>
    <source>
        <strain evidence="10 11">CPC 39397</strain>
    </source>
</reference>
<dbReference type="InterPro" id="IPR000717">
    <property type="entry name" value="PCI_dom"/>
</dbReference>
<evidence type="ECO:0000256" key="1">
    <source>
        <dbReference type="ARBA" id="ARBA00004123"/>
    </source>
</evidence>
<evidence type="ECO:0000313" key="10">
    <source>
        <dbReference type="EMBL" id="KAL1310886.1"/>
    </source>
</evidence>
<feature type="region of interest" description="Disordered" evidence="8">
    <location>
        <begin position="458"/>
        <end position="497"/>
    </location>
</feature>
<evidence type="ECO:0000313" key="11">
    <source>
        <dbReference type="Proteomes" id="UP001562354"/>
    </source>
</evidence>
<evidence type="ECO:0000256" key="2">
    <source>
        <dbReference type="ARBA" id="ARBA00004496"/>
    </source>
</evidence>
<dbReference type="Pfam" id="PF01399">
    <property type="entry name" value="PCI"/>
    <property type="match status" value="1"/>
</dbReference>
<keyword evidence="11" id="KW-1185">Reference proteome</keyword>
<comment type="similarity">
    <text evidence="3">Belongs to the CSN3 family.</text>
</comment>
<accession>A0ABR3PN51</accession>
<evidence type="ECO:0000256" key="6">
    <source>
        <dbReference type="ARBA" id="ARBA00022790"/>
    </source>
</evidence>
<dbReference type="InterPro" id="IPR055089">
    <property type="entry name" value="COP9_N"/>
</dbReference>
<dbReference type="PANTHER" id="PTHR10758:SF1">
    <property type="entry name" value="COP9 SIGNALOSOME COMPLEX SUBUNIT 3"/>
    <property type="match status" value="1"/>
</dbReference>
<feature type="domain" description="PCI" evidence="9">
    <location>
        <begin position="235"/>
        <end position="403"/>
    </location>
</feature>
<comment type="subcellular location">
    <subcellularLocation>
        <location evidence="2">Cytoplasm</location>
    </subcellularLocation>
    <subcellularLocation>
        <location evidence="1">Nucleus</location>
    </subcellularLocation>
</comment>
<dbReference type="EMBL" id="JBFMKM010000003">
    <property type="protein sequence ID" value="KAL1310886.1"/>
    <property type="molecule type" value="Genomic_DNA"/>
</dbReference>
<organism evidence="10 11">
    <name type="scientific">Neodothiora populina</name>
    <dbReference type="NCBI Taxonomy" id="2781224"/>
    <lineage>
        <taxon>Eukaryota</taxon>
        <taxon>Fungi</taxon>
        <taxon>Dikarya</taxon>
        <taxon>Ascomycota</taxon>
        <taxon>Pezizomycotina</taxon>
        <taxon>Dothideomycetes</taxon>
        <taxon>Dothideomycetidae</taxon>
        <taxon>Dothideales</taxon>
        <taxon>Dothioraceae</taxon>
        <taxon>Neodothiora</taxon>
    </lineage>
</organism>
<evidence type="ECO:0000259" key="9">
    <source>
        <dbReference type="PROSITE" id="PS50250"/>
    </source>
</evidence>
<proteinExistence type="inferred from homology"/>
<evidence type="ECO:0000256" key="5">
    <source>
        <dbReference type="ARBA" id="ARBA00022490"/>
    </source>
</evidence>
<evidence type="ECO:0000256" key="8">
    <source>
        <dbReference type="SAM" id="MobiDB-lite"/>
    </source>
</evidence>
<gene>
    <name evidence="10" type="ORF">AAFC00_001117</name>
</gene>
<dbReference type="InterPro" id="IPR050756">
    <property type="entry name" value="CSN3"/>
</dbReference>
<comment type="caution">
    <text evidence="10">The sequence shown here is derived from an EMBL/GenBank/DDBJ whole genome shotgun (WGS) entry which is preliminary data.</text>
</comment>
<evidence type="ECO:0000256" key="3">
    <source>
        <dbReference type="ARBA" id="ARBA00007084"/>
    </source>
</evidence>
<evidence type="ECO:0000256" key="4">
    <source>
        <dbReference type="ARBA" id="ARBA00014878"/>
    </source>
</evidence>
<evidence type="ECO:0000256" key="7">
    <source>
        <dbReference type="ARBA" id="ARBA00023242"/>
    </source>
</evidence>